<dbReference type="Proteomes" id="UP000298390">
    <property type="component" value="Unassembled WGS sequence"/>
</dbReference>
<keyword evidence="2" id="KW-1133">Transmembrane helix</keyword>
<sequence>MQTSQVIVSSHSPKNVTPTRGALEPTTVLRSRRYTKKARVSPGHTNIRAGFCSSGREPEPQYLPPGWSAYTHPEGQRYFARESKPRIITEANLHSLATQDLVAGYIEAFEQQCIEQKMLVPDDAELFLEPDVASTSCGYYLVDCSSRVVFWLEEVASDMLDLPATVTDSHLRIALEEHYWTHVEYFAMHRCREVDLSLAQLKTTLLHARVDQMTSATSTFPYNAKECSEFLEVVKAAQECVLDGHIVATIARLWNVILHHRFTIHYGEEHARLSRDQSILDCPATTPSPFFCILSRLFFRIPEANVHQFDQLYVDNLVYAEPWRQAMKAHRGDWLLHASWALALLIVDVLSLIVPHASRHLALASTLFCNMSLLSAVILSMRHHWATTSDASDAATYLSEARRESSGFCWTAFAFSLPKALFLWALVLSSMQGFVWLAAVADLYALIAVPFLLVAIALCSGALPGTWELPGAHFIARLRAACRRHRAKADECTV</sequence>
<accession>A0A4Y9YLR0</accession>
<feature type="transmembrane region" description="Helical" evidence="2">
    <location>
        <begin position="408"/>
        <end position="428"/>
    </location>
</feature>
<organism evidence="3 4">
    <name type="scientific">Rhodofomes roseus</name>
    <dbReference type="NCBI Taxonomy" id="34475"/>
    <lineage>
        <taxon>Eukaryota</taxon>
        <taxon>Fungi</taxon>
        <taxon>Dikarya</taxon>
        <taxon>Basidiomycota</taxon>
        <taxon>Agaricomycotina</taxon>
        <taxon>Agaricomycetes</taxon>
        <taxon>Polyporales</taxon>
        <taxon>Rhodofomes</taxon>
    </lineage>
</organism>
<evidence type="ECO:0000256" key="1">
    <source>
        <dbReference type="SAM" id="MobiDB-lite"/>
    </source>
</evidence>
<protein>
    <submittedName>
        <fullName evidence="3">Uncharacterized protein</fullName>
    </submittedName>
</protein>
<keyword evidence="2" id="KW-0812">Transmembrane</keyword>
<feature type="transmembrane region" description="Helical" evidence="2">
    <location>
        <begin position="334"/>
        <end position="354"/>
    </location>
</feature>
<evidence type="ECO:0000313" key="3">
    <source>
        <dbReference type="EMBL" id="TFY63082.1"/>
    </source>
</evidence>
<feature type="transmembrane region" description="Helical" evidence="2">
    <location>
        <begin position="360"/>
        <end position="379"/>
    </location>
</feature>
<feature type="transmembrane region" description="Helical" evidence="2">
    <location>
        <begin position="434"/>
        <end position="459"/>
    </location>
</feature>
<dbReference type="EMBL" id="SEKV01000142">
    <property type="protein sequence ID" value="TFY63082.1"/>
    <property type="molecule type" value="Genomic_DNA"/>
</dbReference>
<feature type="compositionally biased region" description="Polar residues" evidence="1">
    <location>
        <begin position="1"/>
        <end position="18"/>
    </location>
</feature>
<evidence type="ECO:0000313" key="4">
    <source>
        <dbReference type="Proteomes" id="UP000298390"/>
    </source>
</evidence>
<name>A0A4Y9YLR0_9APHY</name>
<reference evidence="3 4" key="1">
    <citation type="submission" date="2019-01" db="EMBL/GenBank/DDBJ databases">
        <title>Genome sequencing of the rare red list fungi Fomitopsis rosea.</title>
        <authorList>
            <person name="Buettner E."/>
            <person name="Kellner H."/>
        </authorList>
    </citation>
    <scope>NUCLEOTIDE SEQUENCE [LARGE SCALE GENOMIC DNA]</scope>
    <source>
        <strain evidence="3 4">DSM 105464</strain>
    </source>
</reference>
<evidence type="ECO:0000256" key="2">
    <source>
        <dbReference type="SAM" id="Phobius"/>
    </source>
</evidence>
<keyword evidence="2" id="KW-0472">Membrane</keyword>
<comment type="caution">
    <text evidence="3">The sequence shown here is derived from an EMBL/GenBank/DDBJ whole genome shotgun (WGS) entry which is preliminary data.</text>
</comment>
<dbReference type="AlphaFoldDB" id="A0A4Y9YLR0"/>
<proteinExistence type="predicted"/>
<feature type="region of interest" description="Disordered" evidence="1">
    <location>
        <begin position="1"/>
        <end position="23"/>
    </location>
</feature>
<gene>
    <name evidence="3" type="ORF">EVJ58_g3464</name>
</gene>